<sequence>MTPNISNKTPVPASTPREGNLIALRDSVGSRLSLEFSTGMLFRLELPGFGISPLVKNCLNVLQQVLPNELSLHLSVKWYCTRNVPGCHNVDADEEWSMFYDVLCGLMGYDVKMLKGIEVDIKRSPVIRAKKQKTCDRNGESDWNYLLESKHHELFHNQMNHILGFGVSDHVKESSDAEFTSGLLETPSTANRSGFDVKSDSLDKSRTPMERSRYSKIKALSGKMREKGNLESIDETPIQPKNYLGKSRMMSNRFQLSLSQGDYLHSTVEDISDNSEESTFISKNGPLYCCIPQIFFSLHLLYEDMKLNELKKRYLPLLAGLLHQLASDMNLKKYIHHYWMDFPNTCSVFGNSKCSSSPITSIPQNFKPFVDSPPNIFQHFYNMLLKRKVEPYPYMFKVNSRTKDLIQIIALLAYGYDCPGFAMETVIRNVSYGSGRLEKISEKGKSPRARSHRPISHRVVLLMTQMGITQDVMQTFPPGVSLIIHEALYFCRDNPGYGWSKEAYKLAMRHDLASLCRQNSKVEIGPTNELTMPCGSNSCKNNTMRLNTDLEEDGMEDLSNMDVLKLRFSTDQRVLEARRMLQSAQPVRITIQQRADVSDHEFIQEQEKHLYAICTRTMALPVGRGMMTLRTATPVITEKLPIPALCLTGKVPPTDKVVDMSHIEVASNMNVWPLFHNGVAAGLRISPNAPKIDSEWIIYNKPKTNNDELIEHAGFLMALGLNGHLGNLVDTSIYRYLMKFHEMTSVGLLLGIAASKRGTMDTYTVKILSLHIEAMLPPTGIEIDIDVVVEPAALISLGFLYQGTGHRHIAQVLLQEIGRPPGPEMDNSVDRESYSLAAGLALGLVVFGRGAKLSGLGDMGIADTLHHYMVGGPKRPYLGSQREKYRTPSYLIWEGDLVNTHVTGPGATLALGMLYFNTGNKAVADWLKVPETQHLLEMVLPDALLLRTLAKGLILWEEIEPTEEWVLNHVPAFARPYCLVKPQPNMDKDIDYETMNQGYCNIVAGACMAIGLRFAGSAYEEAFETLLSFAKKFTSLHGKSIAELCGRSTIETCLNVITISLAMVMAGTGDIEVLRLCRYLRSRVGPTNTVVTYGSHLATHMAIGLLFLGGGAYALSTSPESIAALLCAFYPKWPIHSNDNRYHLQALRHLYVLAVEPRLLLPRDIDTRTLCYAHITCVYLDVPLYKGRVVKMRAPCLLPELNLLKEIRIEDNRYWSIIFTKGKNWQDFTNILSESSFVDVKQRAGCLSYLEDPQGFRSLLAQTLTSDDVMPWTVPVETIFGFSSDPILVNFTRYFLESCDNGKKKEAEEKIILWLTYIAYYCLTKDKLSLLPIWVSLLQAGQNVFLGTSSGAIWQLKLMWAQALRSSGSVSTSALIPADIALSIRQYFHSLFESFGEKRFTPSSKRLLFWQL</sequence>
<evidence type="ECO:0000256" key="1">
    <source>
        <dbReference type="ARBA" id="ARBA00010547"/>
    </source>
</evidence>
<feature type="domain" description="Anaphase-promoting complex subunit 1 middle" evidence="7">
    <location>
        <begin position="258"/>
        <end position="513"/>
    </location>
</feature>
<dbReference type="InterPro" id="IPR024990">
    <property type="entry name" value="Apc1"/>
</dbReference>
<dbReference type="PANTHER" id="PTHR12827:SF3">
    <property type="entry name" value="ANAPHASE-PROMOTING COMPLEX SUBUNIT 1"/>
    <property type="match status" value="1"/>
</dbReference>
<dbReference type="Gene3D" id="1.25.10.10">
    <property type="entry name" value="Leucine-rich Repeat Variant"/>
    <property type="match status" value="2"/>
</dbReference>
<organism evidence="9">
    <name type="scientific">Menopon gallinae</name>
    <name type="common">poultry shaft louse</name>
    <dbReference type="NCBI Taxonomy" id="328185"/>
    <lineage>
        <taxon>Eukaryota</taxon>
        <taxon>Metazoa</taxon>
        <taxon>Ecdysozoa</taxon>
        <taxon>Arthropoda</taxon>
        <taxon>Hexapoda</taxon>
        <taxon>Insecta</taxon>
        <taxon>Pterygota</taxon>
        <taxon>Neoptera</taxon>
        <taxon>Paraneoptera</taxon>
        <taxon>Psocodea</taxon>
        <taxon>Troctomorpha</taxon>
        <taxon>Phthiraptera</taxon>
        <taxon>Amblycera</taxon>
        <taxon>Menoponidae</taxon>
        <taxon>Menopon</taxon>
    </lineage>
</organism>
<gene>
    <name evidence="9" type="ORF">PYX00_009207</name>
</gene>
<feature type="domain" description="Anaphase-promoting complex subunit 1 C-terminal" evidence="6">
    <location>
        <begin position="1278"/>
        <end position="1395"/>
    </location>
</feature>
<dbReference type="EMBL" id="JARGDH010000005">
    <property type="protein sequence ID" value="KAL0266752.1"/>
    <property type="molecule type" value="Genomic_DNA"/>
</dbReference>
<dbReference type="InterPro" id="IPR011989">
    <property type="entry name" value="ARM-like"/>
</dbReference>
<name>A0AAW2HAA8_9NEOP</name>
<dbReference type="InterPro" id="IPR041221">
    <property type="entry name" value="APC1_C"/>
</dbReference>
<evidence type="ECO:0000259" key="6">
    <source>
        <dbReference type="Pfam" id="PF18122"/>
    </source>
</evidence>
<proteinExistence type="inferred from homology"/>
<protein>
    <recommendedName>
        <fullName evidence="10">Anaphase-promoting complex subunit 1</fullName>
    </recommendedName>
</protein>
<evidence type="ECO:0000256" key="4">
    <source>
        <dbReference type="ARBA" id="ARBA00022776"/>
    </source>
</evidence>
<evidence type="ECO:0000256" key="5">
    <source>
        <dbReference type="ARBA" id="ARBA00023306"/>
    </source>
</evidence>
<keyword evidence="5" id="KW-0131">Cell cycle</keyword>
<feature type="domain" description="Anaphase-promoting complex subunit 1 beta-sandwich" evidence="8">
    <location>
        <begin position="1158"/>
        <end position="1243"/>
    </location>
</feature>
<evidence type="ECO:0000256" key="3">
    <source>
        <dbReference type="ARBA" id="ARBA00022737"/>
    </source>
</evidence>
<dbReference type="GO" id="GO:0070979">
    <property type="term" value="P:protein K11-linked ubiquitination"/>
    <property type="evidence" value="ECO:0007669"/>
    <property type="project" value="TreeGrafter"/>
</dbReference>
<dbReference type="GO" id="GO:0051301">
    <property type="term" value="P:cell division"/>
    <property type="evidence" value="ECO:0007669"/>
    <property type="project" value="UniProtKB-KW"/>
</dbReference>
<comment type="similarity">
    <text evidence="1">Belongs to the APC1 family.</text>
</comment>
<evidence type="ECO:0008006" key="10">
    <source>
        <dbReference type="Google" id="ProtNLM"/>
    </source>
</evidence>
<evidence type="ECO:0000256" key="2">
    <source>
        <dbReference type="ARBA" id="ARBA00022618"/>
    </source>
</evidence>
<keyword evidence="4" id="KW-0498">Mitosis</keyword>
<dbReference type="GO" id="GO:0060090">
    <property type="term" value="F:molecular adaptor activity"/>
    <property type="evidence" value="ECO:0007669"/>
    <property type="project" value="TreeGrafter"/>
</dbReference>
<dbReference type="InterPro" id="IPR046794">
    <property type="entry name" value="Apc1_MidN"/>
</dbReference>
<dbReference type="Pfam" id="PF21282">
    <property type="entry name" value="APC1_3rd"/>
    <property type="match status" value="1"/>
</dbReference>
<dbReference type="GO" id="GO:0007091">
    <property type="term" value="P:metaphase/anaphase transition of mitotic cell cycle"/>
    <property type="evidence" value="ECO:0007669"/>
    <property type="project" value="TreeGrafter"/>
</dbReference>
<reference evidence="9" key="1">
    <citation type="journal article" date="2024" name="Gigascience">
        <title>Chromosome-level genome of the poultry shaft louse Menopon gallinae provides insight into the host-switching and adaptive evolution of parasitic lice.</title>
        <authorList>
            <person name="Xu Y."/>
            <person name="Ma L."/>
            <person name="Liu S."/>
            <person name="Liang Y."/>
            <person name="Liu Q."/>
            <person name="He Z."/>
            <person name="Tian L."/>
            <person name="Duan Y."/>
            <person name="Cai W."/>
            <person name="Li H."/>
            <person name="Song F."/>
        </authorList>
    </citation>
    <scope>NUCLEOTIDE SEQUENCE</scope>
    <source>
        <strain evidence="9">Cailab_2023a</strain>
    </source>
</reference>
<dbReference type="GO" id="GO:0005680">
    <property type="term" value="C:anaphase-promoting complex"/>
    <property type="evidence" value="ECO:0007669"/>
    <property type="project" value="InterPro"/>
</dbReference>
<evidence type="ECO:0000259" key="8">
    <source>
        <dbReference type="Pfam" id="PF21282"/>
    </source>
</evidence>
<dbReference type="Pfam" id="PF18122">
    <property type="entry name" value="APC1_C"/>
    <property type="match status" value="1"/>
</dbReference>
<accession>A0AAW2HAA8</accession>
<dbReference type="InterPro" id="IPR048971">
    <property type="entry name" value="Apc1_3rd"/>
</dbReference>
<dbReference type="PANTHER" id="PTHR12827">
    <property type="entry name" value="MEIOTIC CHECKPOINT REGULATOR TSG24 FAMILY MEMBER"/>
    <property type="match status" value="1"/>
</dbReference>
<comment type="caution">
    <text evidence="9">The sequence shown here is derived from an EMBL/GenBank/DDBJ whole genome shotgun (WGS) entry which is preliminary data.</text>
</comment>
<keyword evidence="3" id="KW-0677">Repeat</keyword>
<keyword evidence="2" id="KW-0132">Cell division</keyword>
<dbReference type="GO" id="GO:0031145">
    <property type="term" value="P:anaphase-promoting complex-dependent catabolic process"/>
    <property type="evidence" value="ECO:0007669"/>
    <property type="project" value="TreeGrafter"/>
</dbReference>
<dbReference type="Pfam" id="PF20518">
    <property type="entry name" value="Apc1_MidN"/>
    <property type="match status" value="1"/>
</dbReference>
<dbReference type="EMBL" id="JARGDH010000005">
    <property type="protein sequence ID" value="KAL0266753.1"/>
    <property type="molecule type" value="Genomic_DNA"/>
</dbReference>
<evidence type="ECO:0000313" key="9">
    <source>
        <dbReference type="EMBL" id="KAL0266753.1"/>
    </source>
</evidence>
<evidence type="ECO:0000259" key="7">
    <source>
        <dbReference type="Pfam" id="PF20518"/>
    </source>
</evidence>